<dbReference type="AlphaFoldDB" id="A0A7S3LQG5"/>
<evidence type="ECO:0000256" key="1">
    <source>
        <dbReference type="SAM" id="MobiDB-lite"/>
    </source>
</evidence>
<accession>A0A7S3LQG5</accession>
<gene>
    <name evidence="3" type="ORF">ASTO00021_LOCUS9104</name>
</gene>
<feature type="transmembrane region" description="Helical" evidence="2">
    <location>
        <begin position="40"/>
        <end position="61"/>
    </location>
</feature>
<sequence length="196" mass="22118">MLSLNLNEDCLQYLVGGKQGEVLEVEDCVVTVTLSSNRNLMFGFLVFITLFSLLLSAFKVFHIWNRSKNWRCVLLGYQAQAWIIVGWACTFILIHLLGVKSSDEESAFRGITKSLLIASVALFGLTLHYCVRSTSDEDEEKEEEEEDDDIEGGDDALDSDVTDEECDTFCPVSFPPKYKYNEENLQPQGILETPLL</sequence>
<feature type="region of interest" description="Disordered" evidence="1">
    <location>
        <begin position="134"/>
        <end position="168"/>
    </location>
</feature>
<protein>
    <recommendedName>
        <fullName evidence="4">Transmembrane protein</fullName>
    </recommendedName>
</protein>
<evidence type="ECO:0000256" key="2">
    <source>
        <dbReference type="SAM" id="Phobius"/>
    </source>
</evidence>
<reference evidence="3" key="1">
    <citation type="submission" date="2021-01" db="EMBL/GenBank/DDBJ databases">
        <authorList>
            <person name="Corre E."/>
            <person name="Pelletier E."/>
            <person name="Niang G."/>
            <person name="Scheremetjew M."/>
            <person name="Finn R."/>
            <person name="Kale V."/>
            <person name="Holt S."/>
            <person name="Cochrane G."/>
            <person name="Meng A."/>
            <person name="Brown T."/>
            <person name="Cohen L."/>
        </authorList>
    </citation>
    <scope>NUCLEOTIDE SEQUENCE</scope>
    <source>
        <strain evidence="3">GSBS06</strain>
    </source>
</reference>
<dbReference type="EMBL" id="HBIN01012107">
    <property type="protein sequence ID" value="CAE0438881.1"/>
    <property type="molecule type" value="Transcribed_RNA"/>
</dbReference>
<feature type="compositionally biased region" description="Acidic residues" evidence="1">
    <location>
        <begin position="136"/>
        <end position="167"/>
    </location>
</feature>
<proteinExistence type="predicted"/>
<keyword evidence="2" id="KW-0812">Transmembrane</keyword>
<keyword evidence="2" id="KW-0472">Membrane</keyword>
<feature type="transmembrane region" description="Helical" evidence="2">
    <location>
        <begin position="81"/>
        <end position="99"/>
    </location>
</feature>
<feature type="transmembrane region" description="Helical" evidence="2">
    <location>
        <begin position="111"/>
        <end position="131"/>
    </location>
</feature>
<keyword evidence="2" id="KW-1133">Transmembrane helix</keyword>
<evidence type="ECO:0000313" key="3">
    <source>
        <dbReference type="EMBL" id="CAE0438881.1"/>
    </source>
</evidence>
<evidence type="ECO:0008006" key="4">
    <source>
        <dbReference type="Google" id="ProtNLM"/>
    </source>
</evidence>
<name>A0A7S3LQG5_9STRA</name>
<organism evidence="3">
    <name type="scientific">Aplanochytrium stocchinoi</name>
    <dbReference type="NCBI Taxonomy" id="215587"/>
    <lineage>
        <taxon>Eukaryota</taxon>
        <taxon>Sar</taxon>
        <taxon>Stramenopiles</taxon>
        <taxon>Bigyra</taxon>
        <taxon>Labyrinthulomycetes</taxon>
        <taxon>Thraustochytrida</taxon>
        <taxon>Thraustochytriidae</taxon>
        <taxon>Aplanochytrium</taxon>
    </lineage>
</organism>